<evidence type="ECO:0000313" key="2">
    <source>
        <dbReference type="EMBL" id="NKX93481.1"/>
    </source>
</evidence>
<proteinExistence type="predicted"/>
<evidence type="ECO:0000256" key="1">
    <source>
        <dbReference type="SAM" id="MobiDB-lite"/>
    </source>
</evidence>
<keyword evidence="3" id="KW-1185">Reference proteome</keyword>
<gene>
    <name evidence="2" type="ORF">HF995_09390</name>
</gene>
<feature type="compositionally biased region" description="Acidic residues" evidence="1">
    <location>
        <begin position="66"/>
        <end position="110"/>
    </location>
</feature>
<organism evidence="2 3">
    <name type="scientific">Sanguibacter hominis ATCC BAA-789</name>
    <dbReference type="NCBI Taxonomy" id="1312740"/>
    <lineage>
        <taxon>Bacteria</taxon>
        <taxon>Bacillati</taxon>
        <taxon>Actinomycetota</taxon>
        <taxon>Actinomycetes</taxon>
        <taxon>Micrococcales</taxon>
        <taxon>Sanguibacteraceae</taxon>
        <taxon>Sanguibacter</taxon>
    </lineage>
</organism>
<reference evidence="2 3" key="1">
    <citation type="submission" date="2020-04" db="EMBL/GenBank/DDBJ databases">
        <title>MicrobeNet Type strains.</title>
        <authorList>
            <person name="Nicholson A.C."/>
        </authorList>
    </citation>
    <scope>NUCLEOTIDE SEQUENCE [LARGE SCALE GENOMIC DNA]</scope>
    <source>
        <strain evidence="2 3">ATCC BAA-789</strain>
    </source>
</reference>
<name>A0A9X5FG60_9MICO</name>
<dbReference type="RefSeq" id="WP_168447500.1">
    <property type="nucleotide sequence ID" value="NZ_JAAXOW010000002.1"/>
</dbReference>
<comment type="caution">
    <text evidence="2">The sequence shown here is derived from an EMBL/GenBank/DDBJ whole genome shotgun (WGS) entry which is preliminary data.</text>
</comment>
<protein>
    <submittedName>
        <fullName evidence="2">Primosomal protein</fullName>
    </submittedName>
</protein>
<accession>A0A9X5FG60</accession>
<dbReference type="Proteomes" id="UP000774283">
    <property type="component" value="Unassembled WGS sequence"/>
</dbReference>
<feature type="region of interest" description="Disordered" evidence="1">
    <location>
        <begin position="66"/>
        <end position="116"/>
    </location>
</feature>
<sequence>MTVEPRAALDRLVAAFEAHLGAIVGRRGEDDPAVDEAYYVLADAFDVYDEAIASTYGEALPFYVAEDDDEDDDLDDDLDDDDIDEDDLDDAGSDLDDDELESLSEDEVEELANRDR</sequence>
<evidence type="ECO:0000313" key="3">
    <source>
        <dbReference type="Proteomes" id="UP000774283"/>
    </source>
</evidence>
<dbReference type="EMBL" id="JAAXOW010000002">
    <property type="protein sequence ID" value="NKX93481.1"/>
    <property type="molecule type" value="Genomic_DNA"/>
</dbReference>
<dbReference type="AlphaFoldDB" id="A0A9X5FG60"/>